<evidence type="ECO:0000313" key="4">
    <source>
        <dbReference type="Proteomes" id="UP000011761"/>
    </source>
</evidence>
<proteinExistence type="predicted"/>
<name>M2N2G3_BAUPA</name>
<feature type="domain" description="DnaJ homologue subfamily C member 28 conserved" evidence="2">
    <location>
        <begin position="234"/>
        <end position="303"/>
    </location>
</feature>
<reference evidence="3 4" key="1">
    <citation type="journal article" date="2012" name="PLoS Pathog.">
        <title>Diverse lifestyles and strategies of plant pathogenesis encoded in the genomes of eighteen Dothideomycetes fungi.</title>
        <authorList>
            <person name="Ohm R.A."/>
            <person name="Feau N."/>
            <person name="Henrissat B."/>
            <person name="Schoch C.L."/>
            <person name="Horwitz B.A."/>
            <person name="Barry K.W."/>
            <person name="Condon B.J."/>
            <person name="Copeland A.C."/>
            <person name="Dhillon B."/>
            <person name="Glaser F."/>
            <person name="Hesse C.N."/>
            <person name="Kosti I."/>
            <person name="LaButti K."/>
            <person name="Lindquist E.A."/>
            <person name="Lucas S."/>
            <person name="Salamov A.A."/>
            <person name="Bradshaw R.E."/>
            <person name="Ciuffetti L."/>
            <person name="Hamelin R.C."/>
            <person name="Kema G.H.J."/>
            <person name="Lawrence C."/>
            <person name="Scott J.A."/>
            <person name="Spatafora J.W."/>
            <person name="Turgeon B.G."/>
            <person name="de Wit P.J.G.M."/>
            <person name="Zhong S."/>
            <person name="Goodwin S.B."/>
            <person name="Grigoriev I.V."/>
        </authorList>
    </citation>
    <scope>NUCLEOTIDE SEQUENCE [LARGE SCALE GENOMIC DNA]</scope>
    <source>
        <strain evidence="3 4">UAMH 10762</strain>
    </source>
</reference>
<dbReference type="EMBL" id="KB445553">
    <property type="protein sequence ID" value="EMC98113.1"/>
    <property type="molecule type" value="Genomic_DNA"/>
</dbReference>
<dbReference type="PANTHER" id="PTHR39394:SF1">
    <property type="entry name" value="DNAJ HOMOLOGUE SUBFAMILY C MEMBER 28 CONSERVED DOMAIN-CONTAINING PROTEIN"/>
    <property type="match status" value="1"/>
</dbReference>
<dbReference type="AlphaFoldDB" id="M2N2G3"/>
<gene>
    <name evidence="3" type="ORF">BAUCODRAFT_40846</name>
</gene>
<dbReference type="eggNOG" id="ENOG502RFG7">
    <property type="taxonomic scope" value="Eukaryota"/>
</dbReference>
<organism evidence="3 4">
    <name type="scientific">Baudoinia panamericana (strain UAMH 10762)</name>
    <name type="common">Angels' share fungus</name>
    <name type="synonym">Baudoinia compniacensis (strain UAMH 10762)</name>
    <dbReference type="NCBI Taxonomy" id="717646"/>
    <lineage>
        <taxon>Eukaryota</taxon>
        <taxon>Fungi</taxon>
        <taxon>Dikarya</taxon>
        <taxon>Ascomycota</taxon>
        <taxon>Pezizomycotina</taxon>
        <taxon>Dothideomycetes</taxon>
        <taxon>Dothideomycetidae</taxon>
        <taxon>Mycosphaerellales</taxon>
        <taxon>Teratosphaeriaceae</taxon>
        <taxon>Baudoinia</taxon>
    </lineage>
</organism>
<dbReference type="KEGG" id="bcom:BAUCODRAFT_40846"/>
<dbReference type="GeneID" id="19114031"/>
<dbReference type="PANTHER" id="PTHR39394">
    <property type="entry name" value="YALI0E31793P"/>
    <property type="match status" value="1"/>
</dbReference>
<feature type="non-terminal residue" evidence="3">
    <location>
        <position position="542"/>
    </location>
</feature>
<feature type="compositionally biased region" description="Basic and acidic residues" evidence="1">
    <location>
        <begin position="47"/>
        <end position="63"/>
    </location>
</feature>
<feature type="compositionally biased region" description="Low complexity" evidence="1">
    <location>
        <begin position="33"/>
        <end position="44"/>
    </location>
</feature>
<feature type="region of interest" description="Disordered" evidence="1">
    <location>
        <begin position="151"/>
        <end position="184"/>
    </location>
</feature>
<evidence type="ECO:0000313" key="3">
    <source>
        <dbReference type="EMBL" id="EMC98113.1"/>
    </source>
</evidence>
<evidence type="ECO:0000259" key="2">
    <source>
        <dbReference type="Pfam" id="PF09350"/>
    </source>
</evidence>
<protein>
    <recommendedName>
        <fullName evidence="2">DnaJ homologue subfamily C member 28 conserved domain-containing protein</fullName>
    </recommendedName>
</protein>
<dbReference type="OMA" id="HNANSAF"/>
<evidence type="ECO:0000256" key="1">
    <source>
        <dbReference type="SAM" id="MobiDB-lite"/>
    </source>
</evidence>
<dbReference type="OrthoDB" id="1922282at2759"/>
<feature type="region of interest" description="Disordered" evidence="1">
    <location>
        <begin position="26"/>
        <end position="83"/>
    </location>
</feature>
<keyword evidence="4" id="KW-1185">Reference proteome</keyword>
<dbReference type="Proteomes" id="UP000011761">
    <property type="component" value="Unassembled WGS sequence"/>
</dbReference>
<dbReference type="HOGENOM" id="CLU_019422_1_1_1"/>
<dbReference type="Pfam" id="PF09350">
    <property type="entry name" value="DJC28_CD"/>
    <property type="match status" value="1"/>
</dbReference>
<sequence>MRGVRWSGQHICARCLRARAQFAKPRGYSKVHTASNAASPPATSEHGAGKQHNEGALSRRLEQLSEESLESGGKSAQKAVEDAGFSDDLRRRLQEKIADASFRSDNASALAEATLPSSAGRGTRDVAAARPWTGTENVEDTALRMLTDSHKPLRSPSRVSGLPLPAKVDTGRSSKTGGRGVRLASARDRSSHYSFLKDPNLSAEERDKLRAEMKARFQPGARSVPASIKGLASLANERIEDAIARGQFKNIPRGQKIERDYNASSPFIDTTEYFMNKMIQKQEIVPPWIEKQQELVATASRFRRRLRTDWRRHVSRSIASRGGPLEQQLNLAKEYAYAEIYANPPKQQIERLNAVDDGGHLSQITLAGELRSQPTNGDATDLEFKMLEQKFDDDGNLRSPEQQVVVTAALPESVVHVDTQRRPAVPPFRDPQWEETERSYLKTAVDNLNSLTRSYNLMAPDLAKKPYFSLDRELKAAYADVAPTVADAIRERALAPKIRGVEVIGHTPGGVLEKFAMDRAAHVHDDRKPQYGFREFWRDLFA</sequence>
<dbReference type="RefSeq" id="XP_007674527.1">
    <property type="nucleotide sequence ID" value="XM_007676337.1"/>
</dbReference>
<dbReference type="InterPro" id="IPR018961">
    <property type="entry name" value="DnaJ_homolog_subfam-C_membr-28"/>
</dbReference>
<accession>M2N2G3</accession>